<dbReference type="CDD" id="cd20289">
    <property type="entry name" value="cupin_ADO"/>
    <property type="match status" value="1"/>
</dbReference>
<organism evidence="4 5">
    <name type="scientific">Zosterops borbonicus</name>
    <dbReference type="NCBI Taxonomy" id="364589"/>
    <lineage>
        <taxon>Eukaryota</taxon>
        <taxon>Metazoa</taxon>
        <taxon>Chordata</taxon>
        <taxon>Craniata</taxon>
        <taxon>Vertebrata</taxon>
        <taxon>Euteleostomi</taxon>
        <taxon>Archelosauria</taxon>
        <taxon>Archosauria</taxon>
        <taxon>Dinosauria</taxon>
        <taxon>Saurischia</taxon>
        <taxon>Theropoda</taxon>
        <taxon>Coelurosauria</taxon>
        <taxon>Aves</taxon>
        <taxon>Neognathae</taxon>
        <taxon>Neoaves</taxon>
        <taxon>Telluraves</taxon>
        <taxon>Australaves</taxon>
        <taxon>Passeriformes</taxon>
        <taxon>Sylvioidea</taxon>
        <taxon>Zosteropidae</taxon>
        <taxon>Zosterops</taxon>
    </lineage>
</organism>
<evidence type="ECO:0000313" key="4">
    <source>
        <dbReference type="EMBL" id="TRZ21382.1"/>
    </source>
</evidence>
<dbReference type="EMBL" id="SWJQ01000126">
    <property type="protein sequence ID" value="TRZ21382.1"/>
    <property type="molecule type" value="Genomic_DNA"/>
</dbReference>
<protein>
    <recommendedName>
        <fullName evidence="6">2-aminoethanethiol dioxygenase</fullName>
    </recommendedName>
</protein>
<keyword evidence="2" id="KW-0560">Oxidoreductase</keyword>
<name>A0A8K1GNV3_9PASS</name>
<dbReference type="AlphaFoldDB" id="A0A8K1GNV3"/>
<dbReference type="GO" id="GO:0046872">
    <property type="term" value="F:metal ion binding"/>
    <property type="evidence" value="ECO:0007669"/>
    <property type="project" value="UniProtKB-KW"/>
</dbReference>
<dbReference type="GO" id="GO:0016702">
    <property type="term" value="F:oxidoreductase activity, acting on single donors with incorporation of molecular oxygen, incorporation of two atoms of oxygen"/>
    <property type="evidence" value="ECO:0007669"/>
    <property type="project" value="InterPro"/>
</dbReference>
<dbReference type="InterPro" id="IPR011051">
    <property type="entry name" value="RmlC_Cupin_sf"/>
</dbReference>
<dbReference type="InterPro" id="IPR012864">
    <property type="entry name" value="PCO/ADO"/>
</dbReference>
<comment type="caution">
    <text evidence="4">The sequence shown here is derived from an EMBL/GenBank/DDBJ whole genome shotgun (WGS) entry which is preliminary data.</text>
</comment>
<evidence type="ECO:0000256" key="3">
    <source>
        <dbReference type="ARBA" id="ARBA00023004"/>
    </source>
</evidence>
<evidence type="ECO:0008006" key="6">
    <source>
        <dbReference type="Google" id="ProtNLM"/>
    </source>
</evidence>
<dbReference type="Gene3D" id="2.60.120.10">
    <property type="entry name" value="Jelly Rolls"/>
    <property type="match status" value="2"/>
</dbReference>
<accession>A0A8K1GNV3</accession>
<dbReference type="GO" id="GO:0005739">
    <property type="term" value="C:mitochondrion"/>
    <property type="evidence" value="ECO:0007669"/>
    <property type="project" value="TreeGrafter"/>
</dbReference>
<keyword evidence="5" id="KW-1185">Reference proteome</keyword>
<gene>
    <name evidence="4" type="ORF">HGM15179_005721</name>
</gene>
<reference evidence="4" key="1">
    <citation type="submission" date="2019-04" db="EMBL/GenBank/DDBJ databases">
        <title>Genome assembly of Zosterops borbonicus 15179.</title>
        <authorList>
            <person name="Leroy T."/>
            <person name="Anselmetti Y."/>
            <person name="Tilak M.-K."/>
            <person name="Nabholz B."/>
        </authorList>
    </citation>
    <scope>NUCLEOTIDE SEQUENCE</scope>
    <source>
        <strain evidence="4">HGM_15179</strain>
        <tissue evidence="4">Muscle</tissue>
    </source>
</reference>
<keyword evidence="1" id="KW-0479">Metal-binding</keyword>
<evidence type="ECO:0000256" key="2">
    <source>
        <dbReference type="ARBA" id="ARBA00023002"/>
    </source>
</evidence>
<dbReference type="Pfam" id="PF07847">
    <property type="entry name" value="PCO_ADO"/>
    <property type="match status" value="2"/>
</dbReference>
<dbReference type="Proteomes" id="UP000796761">
    <property type="component" value="Unassembled WGS sequence"/>
</dbReference>
<dbReference type="PANTHER" id="PTHR22966">
    <property type="entry name" value="2-AMINOETHANETHIOL DIOXYGENASE"/>
    <property type="match status" value="1"/>
</dbReference>
<evidence type="ECO:0000256" key="1">
    <source>
        <dbReference type="ARBA" id="ARBA00022723"/>
    </source>
</evidence>
<dbReference type="SUPFAM" id="SSF51182">
    <property type="entry name" value="RmlC-like cupins"/>
    <property type="match status" value="2"/>
</dbReference>
<dbReference type="OrthoDB" id="271433at2759"/>
<evidence type="ECO:0000313" key="5">
    <source>
        <dbReference type="Proteomes" id="UP000796761"/>
    </source>
</evidence>
<keyword evidence="3" id="KW-0408">Iron</keyword>
<proteinExistence type="predicted"/>
<dbReference type="PANTHER" id="PTHR22966:SF61">
    <property type="entry name" value="2-AMINOETHANETHIOL DIOXYGENASE"/>
    <property type="match status" value="1"/>
</dbReference>
<dbReference type="InterPro" id="IPR014710">
    <property type="entry name" value="RmlC-like_jellyroll"/>
</dbReference>
<sequence length="359" mass="38375">MPRDNMASLIQRVARQARITFRSPAGPAFGENLHRLQQLLDEVRAEDLHLAPRGPSAAAAASGGPPWAGVVPPVSYMHICETESFSMGVFLLRSGACIPLHDHPGMNGMLKVLYGTLRIACMDTRVARQARITFRSPAGPAFGENLHRLQQLLDEVRAEDLHLAPRGPSAAAAASGGPPWAGVVPPVSYMHICETESFSMGVFLLRSGACIPLHDHPGMNGMLKVLYGTLRIACMDTVPAGAAAAAPPPPAAGSGPCLRALFRSRQNYTPASPPCLLSPHTDNLHQIDAVDGPAAFLDILAPPYDPQHGRDCHYYRLLEGPPAGAEPPALPREVWLVETPQAADFWCGGEPYPGPRVCL</sequence>